<evidence type="ECO:0000256" key="8">
    <source>
        <dbReference type="ARBA" id="ARBA00022853"/>
    </source>
</evidence>
<feature type="domain" description="Pre-SET" evidence="10">
    <location>
        <begin position="57"/>
        <end position="123"/>
    </location>
</feature>
<dbReference type="GO" id="GO:0042054">
    <property type="term" value="F:histone methyltransferase activity"/>
    <property type="evidence" value="ECO:0007669"/>
    <property type="project" value="InterPro"/>
</dbReference>
<dbReference type="Proteomes" id="UP000694621">
    <property type="component" value="Unplaced"/>
</dbReference>
<dbReference type="GO" id="GO:0005694">
    <property type="term" value="C:chromosome"/>
    <property type="evidence" value="ECO:0007669"/>
    <property type="project" value="UniProtKB-SubCell"/>
</dbReference>
<name>A0A8B9HA90_ASTMX</name>
<sequence>MFILYHCDIMFILENVLVNLEAAAVLTAVSVMCVLQYTPENVQGPGCDVDPSEVTLPGCVCRAQSCVPDGCPCLCFGQAYTSEGRLVERQADEADLLHSQPVFECNVLCECSESCQSRLVQNGLRVQLGVFRTQDRGWGVLALEPIPRGCFVCEYAGEVIGFQEARRRQLSQTSSDMNYIISVREHGGERRFIQTFVDPASVGNVGRFLNHSCQPNLVMLPVRVHSLAPRLALFASRDVEVGEELTFDYSGGHDSNTQTQMDAGASQKKPCHCGAPNCTGFLPLDISVLC</sequence>
<dbReference type="PANTHER" id="PTHR46223">
    <property type="entry name" value="HISTONE-LYSINE N-METHYLTRANSFERASE SUV39H"/>
    <property type="match status" value="1"/>
</dbReference>
<organism evidence="12 13">
    <name type="scientific">Astyanax mexicanus</name>
    <name type="common">Blind cave fish</name>
    <name type="synonym">Astyanax fasciatus mexicanus</name>
    <dbReference type="NCBI Taxonomy" id="7994"/>
    <lineage>
        <taxon>Eukaryota</taxon>
        <taxon>Metazoa</taxon>
        <taxon>Chordata</taxon>
        <taxon>Craniata</taxon>
        <taxon>Vertebrata</taxon>
        <taxon>Euteleostomi</taxon>
        <taxon>Actinopterygii</taxon>
        <taxon>Neopterygii</taxon>
        <taxon>Teleostei</taxon>
        <taxon>Ostariophysi</taxon>
        <taxon>Characiformes</taxon>
        <taxon>Characoidei</taxon>
        <taxon>Acestrorhamphidae</taxon>
        <taxon>Acestrorhamphinae</taxon>
        <taxon>Astyanax</taxon>
    </lineage>
</organism>
<dbReference type="SMART" id="SM00317">
    <property type="entry name" value="SET"/>
    <property type="match status" value="1"/>
</dbReference>
<keyword evidence="7" id="KW-0862">Zinc</keyword>
<evidence type="ECO:0000256" key="3">
    <source>
        <dbReference type="ARBA" id="ARBA00022603"/>
    </source>
</evidence>
<protein>
    <submittedName>
        <fullName evidence="12">SET domain and mariner transposase fusion gene</fullName>
    </submittedName>
</protein>
<evidence type="ECO:0000256" key="6">
    <source>
        <dbReference type="ARBA" id="ARBA00022723"/>
    </source>
</evidence>
<dbReference type="SMART" id="SM00468">
    <property type="entry name" value="PreSET"/>
    <property type="match status" value="1"/>
</dbReference>
<feature type="domain" description="Post-SET" evidence="11">
    <location>
        <begin position="267"/>
        <end position="283"/>
    </location>
</feature>
<dbReference type="PROSITE" id="PS50867">
    <property type="entry name" value="PRE_SET"/>
    <property type="match status" value="1"/>
</dbReference>
<evidence type="ECO:0000256" key="1">
    <source>
        <dbReference type="ARBA" id="ARBA00004286"/>
    </source>
</evidence>
<accession>A0A8B9HA90</accession>
<keyword evidence="5" id="KW-0949">S-adenosyl-L-methionine</keyword>
<evidence type="ECO:0000313" key="12">
    <source>
        <dbReference type="Ensembl" id="ENSAMXP00005007344.1"/>
    </source>
</evidence>
<dbReference type="PANTHER" id="PTHR46223:SF3">
    <property type="entry name" value="HISTONE-LYSINE N-METHYLTRANSFERASE SET-23"/>
    <property type="match status" value="1"/>
</dbReference>
<dbReference type="GO" id="GO:0032259">
    <property type="term" value="P:methylation"/>
    <property type="evidence" value="ECO:0007669"/>
    <property type="project" value="UniProtKB-KW"/>
</dbReference>
<keyword evidence="8" id="KW-0156">Chromatin regulator</keyword>
<dbReference type="AlphaFoldDB" id="A0A8B9HA90"/>
<evidence type="ECO:0000256" key="5">
    <source>
        <dbReference type="ARBA" id="ARBA00022691"/>
    </source>
</evidence>
<evidence type="ECO:0000256" key="2">
    <source>
        <dbReference type="ARBA" id="ARBA00022454"/>
    </source>
</evidence>
<keyword evidence="2" id="KW-0158">Chromosome</keyword>
<evidence type="ECO:0000259" key="10">
    <source>
        <dbReference type="PROSITE" id="PS50867"/>
    </source>
</evidence>
<comment type="subcellular location">
    <subcellularLocation>
        <location evidence="1">Chromosome</location>
    </subcellularLocation>
</comment>
<dbReference type="SUPFAM" id="SSF82199">
    <property type="entry name" value="SET domain"/>
    <property type="match status" value="1"/>
</dbReference>
<evidence type="ECO:0000259" key="9">
    <source>
        <dbReference type="PROSITE" id="PS50280"/>
    </source>
</evidence>
<dbReference type="InterPro" id="IPR050973">
    <property type="entry name" value="H3K9_Histone-Lys_N-MTase"/>
</dbReference>
<keyword evidence="4" id="KW-0808">Transferase</keyword>
<dbReference type="Ensembl" id="ENSAMXT00005008286.1">
    <property type="protein sequence ID" value="ENSAMXP00005007344.1"/>
    <property type="gene ID" value="ENSAMXG00005004393.1"/>
</dbReference>
<dbReference type="CDD" id="cd10544">
    <property type="entry name" value="SET_SETMAR"/>
    <property type="match status" value="1"/>
</dbReference>
<dbReference type="GO" id="GO:0008270">
    <property type="term" value="F:zinc ion binding"/>
    <property type="evidence" value="ECO:0007669"/>
    <property type="project" value="InterPro"/>
</dbReference>
<reference evidence="12" key="1">
    <citation type="submission" date="2025-08" db="UniProtKB">
        <authorList>
            <consortium name="Ensembl"/>
        </authorList>
    </citation>
    <scope>IDENTIFICATION</scope>
</reference>
<dbReference type="PROSITE" id="PS50280">
    <property type="entry name" value="SET"/>
    <property type="match status" value="1"/>
</dbReference>
<dbReference type="InterPro" id="IPR001214">
    <property type="entry name" value="SET_dom"/>
</dbReference>
<dbReference type="Pfam" id="PF00856">
    <property type="entry name" value="SET"/>
    <property type="match status" value="1"/>
</dbReference>
<keyword evidence="3" id="KW-0489">Methyltransferase</keyword>
<keyword evidence="6" id="KW-0479">Metal-binding</keyword>
<dbReference type="InterPro" id="IPR046341">
    <property type="entry name" value="SET_dom_sf"/>
</dbReference>
<dbReference type="Gene3D" id="2.170.270.10">
    <property type="entry name" value="SET domain"/>
    <property type="match status" value="1"/>
</dbReference>
<dbReference type="PROSITE" id="PS50868">
    <property type="entry name" value="POST_SET"/>
    <property type="match status" value="1"/>
</dbReference>
<proteinExistence type="predicted"/>
<dbReference type="InterPro" id="IPR007728">
    <property type="entry name" value="Pre-SET_dom"/>
</dbReference>
<dbReference type="GO" id="GO:0005634">
    <property type="term" value="C:nucleus"/>
    <property type="evidence" value="ECO:0007669"/>
    <property type="project" value="InterPro"/>
</dbReference>
<dbReference type="SMART" id="SM00508">
    <property type="entry name" value="PostSET"/>
    <property type="match status" value="1"/>
</dbReference>
<evidence type="ECO:0000313" key="13">
    <source>
        <dbReference type="Proteomes" id="UP000694621"/>
    </source>
</evidence>
<evidence type="ECO:0000256" key="7">
    <source>
        <dbReference type="ARBA" id="ARBA00022833"/>
    </source>
</evidence>
<evidence type="ECO:0000259" key="11">
    <source>
        <dbReference type="PROSITE" id="PS50868"/>
    </source>
</evidence>
<feature type="domain" description="SET" evidence="9">
    <location>
        <begin position="126"/>
        <end position="250"/>
    </location>
</feature>
<evidence type="ECO:0000256" key="4">
    <source>
        <dbReference type="ARBA" id="ARBA00022679"/>
    </source>
</evidence>
<dbReference type="InterPro" id="IPR003616">
    <property type="entry name" value="Post-SET_dom"/>
</dbReference>